<organism evidence="1 2">
    <name type="scientific">Ensete ventricosum</name>
    <name type="common">Abyssinian banana</name>
    <name type="synonym">Musa ensete</name>
    <dbReference type="NCBI Taxonomy" id="4639"/>
    <lineage>
        <taxon>Eukaryota</taxon>
        <taxon>Viridiplantae</taxon>
        <taxon>Streptophyta</taxon>
        <taxon>Embryophyta</taxon>
        <taxon>Tracheophyta</taxon>
        <taxon>Spermatophyta</taxon>
        <taxon>Magnoliopsida</taxon>
        <taxon>Liliopsida</taxon>
        <taxon>Zingiberales</taxon>
        <taxon>Musaceae</taxon>
        <taxon>Ensete</taxon>
    </lineage>
</organism>
<dbReference type="PANTHER" id="PTHR47264">
    <property type="entry name" value="OS01G0128800 PROTEIN"/>
    <property type="match status" value="1"/>
</dbReference>
<protein>
    <submittedName>
        <fullName evidence="1">Uncharacterized protein</fullName>
    </submittedName>
</protein>
<sequence length="90" mass="10495">MVKRRWTGFQAKEAAMELLNQMMRDKPLLPFLIPLGLFAWAVERWLVPFSNWVPLAAAVWATIQVSCRHLCDDLWVLLLAERQLLCDDLD</sequence>
<dbReference type="EMBL" id="AMZH03016653">
    <property type="protein sequence ID" value="RRT44155.1"/>
    <property type="molecule type" value="Genomic_DNA"/>
</dbReference>
<dbReference type="AlphaFoldDB" id="A0A426XXD1"/>
<dbReference type="Proteomes" id="UP000287651">
    <property type="component" value="Unassembled WGS sequence"/>
</dbReference>
<evidence type="ECO:0000313" key="2">
    <source>
        <dbReference type="Proteomes" id="UP000287651"/>
    </source>
</evidence>
<reference evidence="1 2" key="1">
    <citation type="journal article" date="2014" name="Agronomy (Basel)">
        <title>A Draft Genome Sequence for Ensete ventricosum, the Drought-Tolerant Tree Against Hunger.</title>
        <authorList>
            <person name="Harrison J."/>
            <person name="Moore K.A."/>
            <person name="Paszkiewicz K."/>
            <person name="Jones T."/>
            <person name="Grant M."/>
            <person name="Ambacheew D."/>
            <person name="Muzemil S."/>
            <person name="Studholme D.J."/>
        </authorList>
    </citation>
    <scope>NUCLEOTIDE SEQUENCE [LARGE SCALE GENOMIC DNA]</scope>
</reference>
<proteinExistence type="predicted"/>
<dbReference type="PANTHER" id="PTHR47264:SF3">
    <property type="entry name" value="SYNAPTOTAGMIN-5 ISOFORM X1"/>
    <property type="match status" value="1"/>
</dbReference>
<evidence type="ECO:0000313" key="1">
    <source>
        <dbReference type="EMBL" id="RRT44155.1"/>
    </source>
</evidence>
<comment type="caution">
    <text evidence="1">The sequence shown here is derived from an EMBL/GenBank/DDBJ whole genome shotgun (WGS) entry which is preliminary data.</text>
</comment>
<accession>A0A426XXD1</accession>
<gene>
    <name evidence="1" type="ORF">B296_00052477</name>
</gene>
<name>A0A426XXD1_ENSVE</name>